<accession>A0AAV4XEF2</accession>
<dbReference type="EMBL" id="BPLR01017612">
    <property type="protein sequence ID" value="GIY93017.1"/>
    <property type="molecule type" value="Genomic_DNA"/>
</dbReference>
<keyword evidence="1" id="KW-0812">Transmembrane</keyword>
<keyword evidence="1" id="KW-1133">Transmembrane helix</keyword>
<proteinExistence type="predicted"/>
<evidence type="ECO:0000313" key="2">
    <source>
        <dbReference type="EMBL" id="GIY93017.1"/>
    </source>
</evidence>
<dbReference type="AlphaFoldDB" id="A0AAV4XEF2"/>
<protein>
    <submittedName>
        <fullName evidence="2">Uncharacterized protein</fullName>
    </submittedName>
</protein>
<name>A0AAV4XEF2_CAEEX</name>
<comment type="caution">
    <text evidence="2">The sequence shown here is derived from an EMBL/GenBank/DDBJ whole genome shotgun (WGS) entry which is preliminary data.</text>
</comment>
<reference evidence="2 3" key="1">
    <citation type="submission" date="2021-06" db="EMBL/GenBank/DDBJ databases">
        <title>Caerostris extrusa draft genome.</title>
        <authorList>
            <person name="Kono N."/>
            <person name="Arakawa K."/>
        </authorList>
    </citation>
    <scope>NUCLEOTIDE SEQUENCE [LARGE SCALE GENOMIC DNA]</scope>
</reference>
<keyword evidence="1" id="KW-0472">Membrane</keyword>
<dbReference type="Proteomes" id="UP001054945">
    <property type="component" value="Unassembled WGS sequence"/>
</dbReference>
<evidence type="ECO:0000256" key="1">
    <source>
        <dbReference type="SAM" id="Phobius"/>
    </source>
</evidence>
<evidence type="ECO:0000313" key="3">
    <source>
        <dbReference type="Proteomes" id="UP001054945"/>
    </source>
</evidence>
<gene>
    <name evidence="2" type="ORF">CEXT_232871</name>
</gene>
<organism evidence="2 3">
    <name type="scientific">Caerostris extrusa</name>
    <name type="common">Bark spider</name>
    <name type="synonym">Caerostris bankana</name>
    <dbReference type="NCBI Taxonomy" id="172846"/>
    <lineage>
        <taxon>Eukaryota</taxon>
        <taxon>Metazoa</taxon>
        <taxon>Ecdysozoa</taxon>
        <taxon>Arthropoda</taxon>
        <taxon>Chelicerata</taxon>
        <taxon>Arachnida</taxon>
        <taxon>Araneae</taxon>
        <taxon>Araneomorphae</taxon>
        <taxon>Entelegynae</taxon>
        <taxon>Araneoidea</taxon>
        <taxon>Araneidae</taxon>
        <taxon>Caerostris</taxon>
    </lineage>
</organism>
<keyword evidence="3" id="KW-1185">Reference proteome</keyword>
<feature type="transmembrane region" description="Helical" evidence="1">
    <location>
        <begin position="53"/>
        <end position="73"/>
    </location>
</feature>
<sequence>MILKTCSMSGVVRRHPLQGREITPQGTRRSLCSISIEHYRRHAFVNKIGRQTFLFLFITGFHLIKAIVSLVPLRSLKNSVKWHFEECSQLYVLDFGKSTYFDIFKSTKSTSIGDPGECRGMFPMILTNTTLRRMKMVLPNKNGSRFMQQLTKMHTDEF</sequence>